<evidence type="ECO:0000313" key="4">
    <source>
        <dbReference type="Proteomes" id="UP000299102"/>
    </source>
</evidence>
<dbReference type="AlphaFoldDB" id="A0A4C1V1N8"/>
<feature type="compositionally biased region" description="Low complexity" evidence="1">
    <location>
        <begin position="55"/>
        <end position="76"/>
    </location>
</feature>
<reference evidence="3 4" key="1">
    <citation type="journal article" date="2019" name="Commun. Biol.">
        <title>The bagworm genome reveals a unique fibroin gene that provides high tensile strength.</title>
        <authorList>
            <person name="Kono N."/>
            <person name="Nakamura H."/>
            <person name="Ohtoshi R."/>
            <person name="Tomita M."/>
            <person name="Numata K."/>
            <person name="Arakawa K."/>
        </authorList>
    </citation>
    <scope>NUCLEOTIDE SEQUENCE [LARGE SCALE GENOMIC DNA]</scope>
</reference>
<gene>
    <name evidence="3" type="ORF">EVAR_27660_1</name>
</gene>
<evidence type="ECO:0000313" key="3">
    <source>
        <dbReference type="EMBL" id="GBP32236.1"/>
    </source>
</evidence>
<dbReference type="EMBL" id="BGZK01000256">
    <property type="protein sequence ID" value="GBP32236.1"/>
    <property type="molecule type" value="Genomic_DNA"/>
</dbReference>
<evidence type="ECO:0008006" key="5">
    <source>
        <dbReference type="Google" id="ProtNLM"/>
    </source>
</evidence>
<feature type="signal peptide" evidence="2">
    <location>
        <begin position="1"/>
        <end position="36"/>
    </location>
</feature>
<protein>
    <recommendedName>
        <fullName evidence="5">LisH domain-containing protein</fullName>
    </recommendedName>
</protein>
<name>A0A4C1V1N8_EUMVA</name>
<dbReference type="Proteomes" id="UP000299102">
    <property type="component" value="Unassembled WGS sequence"/>
</dbReference>
<evidence type="ECO:0000256" key="2">
    <source>
        <dbReference type="SAM" id="SignalP"/>
    </source>
</evidence>
<accession>A0A4C1V1N8</accession>
<organism evidence="3 4">
    <name type="scientific">Eumeta variegata</name>
    <name type="common">Bagworm moth</name>
    <name type="synonym">Eumeta japonica</name>
    <dbReference type="NCBI Taxonomy" id="151549"/>
    <lineage>
        <taxon>Eukaryota</taxon>
        <taxon>Metazoa</taxon>
        <taxon>Ecdysozoa</taxon>
        <taxon>Arthropoda</taxon>
        <taxon>Hexapoda</taxon>
        <taxon>Insecta</taxon>
        <taxon>Pterygota</taxon>
        <taxon>Neoptera</taxon>
        <taxon>Endopterygota</taxon>
        <taxon>Lepidoptera</taxon>
        <taxon>Glossata</taxon>
        <taxon>Ditrysia</taxon>
        <taxon>Tineoidea</taxon>
        <taxon>Psychidae</taxon>
        <taxon>Oiketicinae</taxon>
        <taxon>Eumeta</taxon>
    </lineage>
</organism>
<feature type="chain" id="PRO_5020022668" description="LisH domain-containing protein" evidence="2">
    <location>
        <begin position="37"/>
        <end position="87"/>
    </location>
</feature>
<sequence>MKGAPPGPTTGQGSKRLPLIELKSLFFIFLVQQGYAVPEEAEAIFSNNKAKVCSRDQSPSSSACSSKRSSSAISSDGTSEHHKFRRR</sequence>
<keyword evidence="2" id="KW-0732">Signal</keyword>
<evidence type="ECO:0000256" key="1">
    <source>
        <dbReference type="SAM" id="MobiDB-lite"/>
    </source>
</evidence>
<feature type="region of interest" description="Disordered" evidence="1">
    <location>
        <begin position="53"/>
        <end position="87"/>
    </location>
</feature>
<keyword evidence="4" id="KW-1185">Reference proteome</keyword>
<comment type="caution">
    <text evidence="3">The sequence shown here is derived from an EMBL/GenBank/DDBJ whole genome shotgun (WGS) entry which is preliminary data.</text>
</comment>
<proteinExistence type="predicted"/>